<gene>
    <name evidence="7" type="ORF">BDZ94DRAFT_1158811</name>
</gene>
<evidence type="ECO:0000256" key="6">
    <source>
        <dbReference type="SAM" id="SignalP"/>
    </source>
</evidence>
<dbReference type="InterPro" id="IPR006710">
    <property type="entry name" value="Glyco_hydro_43"/>
</dbReference>
<feature type="signal peptide" evidence="6">
    <location>
        <begin position="1"/>
        <end position="21"/>
    </location>
</feature>
<name>A0A9P5YCS0_9AGAR</name>
<dbReference type="PANTHER" id="PTHR43817:SF1">
    <property type="entry name" value="HYDROLASE, FAMILY 43, PUTATIVE (AFU_ORTHOLOGUE AFUA_3G01660)-RELATED"/>
    <property type="match status" value="1"/>
</dbReference>
<keyword evidence="4 5" id="KW-0326">Glycosidase</keyword>
<keyword evidence="3 5" id="KW-0378">Hydrolase</keyword>
<dbReference type="PANTHER" id="PTHR43817">
    <property type="entry name" value="GLYCOSYL HYDROLASE"/>
    <property type="match status" value="1"/>
</dbReference>
<dbReference type="OrthoDB" id="272289at2759"/>
<dbReference type="EMBL" id="MU150243">
    <property type="protein sequence ID" value="KAF9466076.1"/>
    <property type="molecule type" value="Genomic_DNA"/>
</dbReference>
<sequence>MLFKPLLFLFTLAAQSLLALGFTNPIKSRDGSDPFMVYHEGYYYLTTTTWSNLQLTRATTINGLKTATPKVIWTDSTSSRCCNLWAPEIHWYTPASGRRILVHVRLIRYMQVCTRAEPYNVSYYSAGSSGTLDNQRTHVLKGSSTSIWDSNWSYASRIAIPGRDVWAIDSTVLIIGSTRYLVYSSWDGADQCIFISKMNSATSVGNTVLISRPTLSWERVGSNVNEGPAAIYHGGRTWIVYSASGCAGTGYKLGRLEFTGSDPMNPSSWTKYGNPIFQSANGFGSQPGHNGFFLSPSGNQIWNVYHANTASPGNCDGSRRTLVQMVNWNSDGTPNLGSPRALSDNIAEPV</sequence>
<dbReference type="CDD" id="cd18820">
    <property type="entry name" value="GH43_LbAraf43-like"/>
    <property type="match status" value="1"/>
</dbReference>
<organism evidence="7 8">
    <name type="scientific">Collybia nuda</name>
    <dbReference type="NCBI Taxonomy" id="64659"/>
    <lineage>
        <taxon>Eukaryota</taxon>
        <taxon>Fungi</taxon>
        <taxon>Dikarya</taxon>
        <taxon>Basidiomycota</taxon>
        <taxon>Agaricomycotina</taxon>
        <taxon>Agaricomycetes</taxon>
        <taxon>Agaricomycetidae</taxon>
        <taxon>Agaricales</taxon>
        <taxon>Tricholomatineae</taxon>
        <taxon>Clitocybaceae</taxon>
        <taxon>Collybia</taxon>
    </lineage>
</organism>
<comment type="caution">
    <text evidence="7">The sequence shown here is derived from an EMBL/GenBank/DDBJ whole genome shotgun (WGS) entry which is preliminary data.</text>
</comment>
<dbReference type="Pfam" id="PF04616">
    <property type="entry name" value="Glyco_hydro_43"/>
    <property type="match status" value="1"/>
</dbReference>
<evidence type="ECO:0000256" key="2">
    <source>
        <dbReference type="ARBA" id="ARBA00022729"/>
    </source>
</evidence>
<comment type="similarity">
    <text evidence="1 5">Belongs to the glycosyl hydrolase 43 family.</text>
</comment>
<evidence type="ECO:0000256" key="1">
    <source>
        <dbReference type="ARBA" id="ARBA00009865"/>
    </source>
</evidence>
<reference evidence="7" key="1">
    <citation type="submission" date="2020-11" db="EMBL/GenBank/DDBJ databases">
        <authorList>
            <consortium name="DOE Joint Genome Institute"/>
            <person name="Ahrendt S."/>
            <person name="Riley R."/>
            <person name="Andreopoulos W."/>
            <person name="Labutti K."/>
            <person name="Pangilinan J."/>
            <person name="Ruiz-Duenas F.J."/>
            <person name="Barrasa J.M."/>
            <person name="Sanchez-Garcia M."/>
            <person name="Camarero S."/>
            <person name="Miyauchi S."/>
            <person name="Serrano A."/>
            <person name="Linde D."/>
            <person name="Babiker R."/>
            <person name="Drula E."/>
            <person name="Ayuso-Fernandez I."/>
            <person name="Pacheco R."/>
            <person name="Padilla G."/>
            <person name="Ferreira P."/>
            <person name="Barriuso J."/>
            <person name="Kellner H."/>
            <person name="Castanera R."/>
            <person name="Alfaro M."/>
            <person name="Ramirez L."/>
            <person name="Pisabarro A.G."/>
            <person name="Kuo A."/>
            <person name="Tritt A."/>
            <person name="Lipzen A."/>
            <person name="He G."/>
            <person name="Yan M."/>
            <person name="Ng V."/>
            <person name="Cullen D."/>
            <person name="Martin F."/>
            <person name="Rosso M.-N."/>
            <person name="Henrissat B."/>
            <person name="Hibbett D."/>
            <person name="Martinez A.T."/>
            <person name="Grigoriev I.V."/>
        </authorList>
    </citation>
    <scope>NUCLEOTIDE SEQUENCE</scope>
    <source>
        <strain evidence="7">CBS 247.69</strain>
    </source>
</reference>
<protein>
    <submittedName>
        <fullName evidence="7">Arabinanase/levansucrase/invertase</fullName>
    </submittedName>
</protein>
<evidence type="ECO:0000313" key="7">
    <source>
        <dbReference type="EMBL" id="KAF9466076.1"/>
    </source>
</evidence>
<feature type="chain" id="PRO_5040153968" evidence="6">
    <location>
        <begin position="22"/>
        <end position="350"/>
    </location>
</feature>
<dbReference type="Proteomes" id="UP000807353">
    <property type="component" value="Unassembled WGS sequence"/>
</dbReference>
<evidence type="ECO:0000313" key="8">
    <source>
        <dbReference type="Proteomes" id="UP000807353"/>
    </source>
</evidence>
<keyword evidence="8" id="KW-1185">Reference proteome</keyword>
<accession>A0A9P5YCS0</accession>
<evidence type="ECO:0000256" key="3">
    <source>
        <dbReference type="ARBA" id="ARBA00022801"/>
    </source>
</evidence>
<dbReference type="InterPro" id="IPR023296">
    <property type="entry name" value="Glyco_hydro_beta-prop_sf"/>
</dbReference>
<proteinExistence type="inferred from homology"/>
<dbReference type="SUPFAM" id="SSF75005">
    <property type="entry name" value="Arabinanase/levansucrase/invertase"/>
    <property type="match status" value="1"/>
</dbReference>
<dbReference type="Gene3D" id="2.115.10.20">
    <property type="entry name" value="Glycosyl hydrolase domain, family 43"/>
    <property type="match status" value="1"/>
</dbReference>
<evidence type="ECO:0000256" key="5">
    <source>
        <dbReference type="RuleBase" id="RU361187"/>
    </source>
</evidence>
<evidence type="ECO:0000256" key="4">
    <source>
        <dbReference type="ARBA" id="ARBA00023295"/>
    </source>
</evidence>
<dbReference type="GO" id="GO:0004553">
    <property type="term" value="F:hydrolase activity, hydrolyzing O-glycosyl compounds"/>
    <property type="evidence" value="ECO:0007669"/>
    <property type="project" value="InterPro"/>
</dbReference>
<dbReference type="AlphaFoldDB" id="A0A9P5YCS0"/>
<dbReference type="GO" id="GO:0005975">
    <property type="term" value="P:carbohydrate metabolic process"/>
    <property type="evidence" value="ECO:0007669"/>
    <property type="project" value="InterPro"/>
</dbReference>
<keyword evidence="2 6" id="KW-0732">Signal</keyword>